<dbReference type="Proteomes" id="UP001497680">
    <property type="component" value="Unassembled WGS sequence"/>
</dbReference>
<evidence type="ECO:0000313" key="1">
    <source>
        <dbReference type="EMBL" id="KAI6093976.1"/>
    </source>
</evidence>
<comment type="caution">
    <text evidence="1">The sequence shown here is derived from an EMBL/GenBank/DDBJ whole genome shotgun (WGS) entry which is preliminary data.</text>
</comment>
<name>A0ACC0DM50_9PEZI</name>
<dbReference type="EMBL" id="MU394280">
    <property type="protein sequence ID" value="KAI6093976.1"/>
    <property type="molecule type" value="Genomic_DNA"/>
</dbReference>
<organism evidence="1 2">
    <name type="scientific">Hypoxylon rubiginosum</name>
    <dbReference type="NCBI Taxonomy" id="110542"/>
    <lineage>
        <taxon>Eukaryota</taxon>
        <taxon>Fungi</taxon>
        <taxon>Dikarya</taxon>
        <taxon>Ascomycota</taxon>
        <taxon>Pezizomycotina</taxon>
        <taxon>Sordariomycetes</taxon>
        <taxon>Xylariomycetidae</taxon>
        <taxon>Xylariales</taxon>
        <taxon>Hypoxylaceae</taxon>
        <taxon>Hypoxylon</taxon>
    </lineage>
</organism>
<evidence type="ECO:0000313" key="2">
    <source>
        <dbReference type="Proteomes" id="UP001497680"/>
    </source>
</evidence>
<gene>
    <name evidence="1" type="ORF">F4821DRAFT_8664</name>
</gene>
<protein>
    <submittedName>
        <fullName evidence="1">Uncharacterized protein</fullName>
    </submittedName>
</protein>
<accession>A0ACC0DM50</accession>
<sequence length="81" mass="9851">MWLVMLWWNVLVDSLNFAHHRETYRRCLTTTTRLVIRNHLRIESSAQFQMFLDCSNDYSIAILWLFREACRTWSSCRLPII</sequence>
<reference evidence="1 2" key="1">
    <citation type="journal article" date="2022" name="New Phytol.">
        <title>Ecological generalism drives hyperdiversity of secondary metabolite gene clusters in xylarialean endophytes.</title>
        <authorList>
            <person name="Franco M.E.E."/>
            <person name="Wisecaver J.H."/>
            <person name="Arnold A.E."/>
            <person name="Ju Y.M."/>
            <person name="Slot J.C."/>
            <person name="Ahrendt S."/>
            <person name="Moore L.P."/>
            <person name="Eastman K.E."/>
            <person name="Scott K."/>
            <person name="Konkel Z."/>
            <person name="Mondo S.J."/>
            <person name="Kuo A."/>
            <person name="Hayes R.D."/>
            <person name="Haridas S."/>
            <person name="Andreopoulos B."/>
            <person name="Riley R."/>
            <person name="LaButti K."/>
            <person name="Pangilinan J."/>
            <person name="Lipzen A."/>
            <person name="Amirebrahimi M."/>
            <person name="Yan J."/>
            <person name="Adam C."/>
            <person name="Keymanesh K."/>
            <person name="Ng V."/>
            <person name="Louie K."/>
            <person name="Northen T."/>
            <person name="Drula E."/>
            <person name="Henrissat B."/>
            <person name="Hsieh H.M."/>
            <person name="Youens-Clark K."/>
            <person name="Lutzoni F."/>
            <person name="Miadlikowska J."/>
            <person name="Eastwood D.C."/>
            <person name="Hamelin R.C."/>
            <person name="Grigoriev I.V."/>
            <person name="U'Ren J.M."/>
        </authorList>
    </citation>
    <scope>NUCLEOTIDE SEQUENCE [LARGE SCALE GENOMIC DNA]</scope>
    <source>
        <strain evidence="1 2">ER1909</strain>
    </source>
</reference>
<proteinExistence type="predicted"/>
<keyword evidence="2" id="KW-1185">Reference proteome</keyword>